<dbReference type="EMBL" id="UGNV01000001">
    <property type="protein sequence ID" value="STX27962.1"/>
    <property type="molecule type" value="Genomic_DNA"/>
</dbReference>
<proteinExistence type="predicted"/>
<organism evidence="1 2">
    <name type="scientific">Legionella beliardensis</name>
    <dbReference type="NCBI Taxonomy" id="91822"/>
    <lineage>
        <taxon>Bacteria</taxon>
        <taxon>Pseudomonadati</taxon>
        <taxon>Pseudomonadota</taxon>
        <taxon>Gammaproteobacteria</taxon>
        <taxon>Legionellales</taxon>
        <taxon>Legionellaceae</taxon>
        <taxon>Legionella</taxon>
    </lineage>
</organism>
<name>A0A378HYZ3_9GAMM</name>
<dbReference type="RefSeq" id="WP_242604239.1">
    <property type="nucleotide sequence ID" value="NZ_CAAAHO010000006.1"/>
</dbReference>
<protein>
    <submittedName>
        <fullName evidence="1">Uncharacterized protein</fullName>
    </submittedName>
</protein>
<evidence type="ECO:0000313" key="1">
    <source>
        <dbReference type="EMBL" id="STX27962.1"/>
    </source>
</evidence>
<evidence type="ECO:0000313" key="2">
    <source>
        <dbReference type="Proteomes" id="UP000254968"/>
    </source>
</evidence>
<sequence>MPKIISNDFALYFPEEKAAEYALRFLVVTALMDGSINPNKIQRVFDYAEPTNIEPHYLLQLKKTLEDDLPWLVKDINQKNLESFNIFPDLKNEKDIDNWLFPYRNKQDLLLVKRYEALSQLERHFWL</sequence>
<accession>A0A378HYZ3</accession>
<gene>
    <name evidence="1" type="ORF">NCTC13315_00484</name>
</gene>
<keyword evidence="2" id="KW-1185">Reference proteome</keyword>
<dbReference type="AlphaFoldDB" id="A0A378HYZ3"/>
<dbReference type="Proteomes" id="UP000254968">
    <property type="component" value="Unassembled WGS sequence"/>
</dbReference>
<reference evidence="1 2" key="1">
    <citation type="submission" date="2018-06" db="EMBL/GenBank/DDBJ databases">
        <authorList>
            <consortium name="Pathogen Informatics"/>
            <person name="Doyle S."/>
        </authorList>
    </citation>
    <scope>NUCLEOTIDE SEQUENCE [LARGE SCALE GENOMIC DNA]</scope>
    <source>
        <strain evidence="1 2">NCTC13315</strain>
    </source>
</reference>